<evidence type="ECO:0000313" key="3">
    <source>
        <dbReference type="Proteomes" id="UP000326437"/>
    </source>
</evidence>
<dbReference type="PROSITE" id="PS51186">
    <property type="entry name" value="GNAT"/>
    <property type="match status" value="1"/>
</dbReference>
<protein>
    <recommendedName>
        <fullName evidence="1">N-acetyltransferase domain-containing protein</fullName>
    </recommendedName>
</protein>
<dbReference type="InterPro" id="IPR000182">
    <property type="entry name" value="GNAT_dom"/>
</dbReference>
<feature type="domain" description="N-acetyltransferase" evidence="1">
    <location>
        <begin position="17"/>
        <end position="165"/>
    </location>
</feature>
<dbReference type="AlphaFoldDB" id="A0A5E6Z6Y9"/>
<dbReference type="RefSeq" id="WP_150629157.1">
    <property type="nucleotide sequence ID" value="NZ_CABVHO010000060.1"/>
</dbReference>
<reference evidence="2 3" key="1">
    <citation type="submission" date="2019-09" db="EMBL/GenBank/DDBJ databases">
        <authorList>
            <person name="Chandra G."/>
            <person name="Truman W A."/>
        </authorList>
    </citation>
    <scope>NUCLEOTIDE SEQUENCE [LARGE SCALE GENOMIC DNA]</scope>
    <source>
        <strain evidence="2">PS685</strain>
    </source>
</reference>
<dbReference type="OrthoDB" id="1796458at2"/>
<organism evidence="2 3">
    <name type="scientific">Pseudomonas fluorescens</name>
    <dbReference type="NCBI Taxonomy" id="294"/>
    <lineage>
        <taxon>Bacteria</taxon>
        <taxon>Pseudomonadati</taxon>
        <taxon>Pseudomonadota</taxon>
        <taxon>Gammaproteobacteria</taxon>
        <taxon>Pseudomonadales</taxon>
        <taxon>Pseudomonadaceae</taxon>
        <taxon>Pseudomonas</taxon>
    </lineage>
</organism>
<dbReference type="GO" id="GO:0016747">
    <property type="term" value="F:acyltransferase activity, transferring groups other than amino-acyl groups"/>
    <property type="evidence" value="ECO:0007669"/>
    <property type="project" value="InterPro"/>
</dbReference>
<dbReference type="SUPFAM" id="SSF55729">
    <property type="entry name" value="Acyl-CoA N-acyltransferases (Nat)"/>
    <property type="match status" value="1"/>
</dbReference>
<accession>A0A5E6Z6Y9</accession>
<evidence type="ECO:0000313" key="2">
    <source>
        <dbReference type="EMBL" id="VVN61716.1"/>
    </source>
</evidence>
<evidence type="ECO:0000259" key="1">
    <source>
        <dbReference type="PROSITE" id="PS51186"/>
    </source>
</evidence>
<dbReference type="InterPro" id="IPR016181">
    <property type="entry name" value="Acyl_CoA_acyltransferase"/>
</dbReference>
<sequence length="181" mass="20271">MKLSKPLPLKPLYRDNMTLSPAEENDMTHVFLMGKDAWGAEFQTEEYLDICCASEKYRLGNWFILRDSSGAPISSAISYVIPGHNNSSWIGIGSLATEVNSRKNGYGLSCLSMLLEGYEEQQATTGFMLFQDVQTNIYRSAGFVAAESIGYTGAHPSLLLRINERNNQEAEYFLKNPPSYF</sequence>
<name>A0A5E6Z6Y9_PSEFL</name>
<dbReference type="Gene3D" id="3.40.630.30">
    <property type="match status" value="1"/>
</dbReference>
<proteinExistence type="predicted"/>
<dbReference type="EMBL" id="CABVHO010000060">
    <property type="protein sequence ID" value="VVN61716.1"/>
    <property type="molecule type" value="Genomic_DNA"/>
</dbReference>
<dbReference type="Proteomes" id="UP000326437">
    <property type="component" value="Unassembled WGS sequence"/>
</dbReference>
<gene>
    <name evidence="2" type="ORF">PS685_03813</name>
</gene>